<gene>
    <name evidence="2" type="ORF">BDV40DRAFT_50419</name>
</gene>
<organism evidence="2 3">
    <name type="scientific">Aspergillus tamarii</name>
    <dbReference type="NCBI Taxonomy" id="41984"/>
    <lineage>
        <taxon>Eukaryota</taxon>
        <taxon>Fungi</taxon>
        <taxon>Dikarya</taxon>
        <taxon>Ascomycota</taxon>
        <taxon>Pezizomycotina</taxon>
        <taxon>Eurotiomycetes</taxon>
        <taxon>Eurotiomycetidae</taxon>
        <taxon>Eurotiales</taxon>
        <taxon>Aspergillaceae</taxon>
        <taxon>Aspergillus</taxon>
        <taxon>Aspergillus subgen. Circumdati</taxon>
    </lineage>
</organism>
<accession>A0A5N6UFR2</accession>
<protein>
    <submittedName>
        <fullName evidence="2">Uncharacterized protein</fullName>
    </submittedName>
</protein>
<dbReference type="AlphaFoldDB" id="A0A5N6UFR2"/>
<evidence type="ECO:0000256" key="1">
    <source>
        <dbReference type="SAM" id="MobiDB-lite"/>
    </source>
</evidence>
<dbReference type="OrthoDB" id="10346403at2759"/>
<proteinExistence type="predicted"/>
<dbReference type="EMBL" id="ML738725">
    <property type="protein sequence ID" value="KAE8157408.1"/>
    <property type="molecule type" value="Genomic_DNA"/>
</dbReference>
<evidence type="ECO:0000313" key="3">
    <source>
        <dbReference type="Proteomes" id="UP000326950"/>
    </source>
</evidence>
<feature type="region of interest" description="Disordered" evidence="1">
    <location>
        <begin position="1"/>
        <end position="51"/>
    </location>
</feature>
<dbReference type="Proteomes" id="UP000326950">
    <property type="component" value="Unassembled WGS sequence"/>
</dbReference>
<reference evidence="2 3" key="1">
    <citation type="submission" date="2019-04" db="EMBL/GenBank/DDBJ databases">
        <title>Friends and foes A comparative genomics study of 23 Aspergillus species from section Flavi.</title>
        <authorList>
            <consortium name="DOE Joint Genome Institute"/>
            <person name="Kjaerbolling I."/>
            <person name="Vesth T."/>
            <person name="Frisvad J.C."/>
            <person name="Nybo J.L."/>
            <person name="Theobald S."/>
            <person name="Kildgaard S."/>
            <person name="Isbrandt T."/>
            <person name="Kuo A."/>
            <person name="Sato A."/>
            <person name="Lyhne E.K."/>
            <person name="Kogle M.E."/>
            <person name="Wiebenga A."/>
            <person name="Kun R.S."/>
            <person name="Lubbers R.J."/>
            <person name="Makela M.R."/>
            <person name="Barry K."/>
            <person name="Chovatia M."/>
            <person name="Clum A."/>
            <person name="Daum C."/>
            <person name="Haridas S."/>
            <person name="He G."/>
            <person name="LaButti K."/>
            <person name="Lipzen A."/>
            <person name="Mondo S."/>
            <person name="Riley R."/>
            <person name="Salamov A."/>
            <person name="Simmons B.A."/>
            <person name="Magnuson J.K."/>
            <person name="Henrissat B."/>
            <person name="Mortensen U.H."/>
            <person name="Larsen T.O."/>
            <person name="Devries R.P."/>
            <person name="Grigoriev I.V."/>
            <person name="Machida M."/>
            <person name="Baker S.E."/>
            <person name="Andersen M.R."/>
        </authorList>
    </citation>
    <scope>NUCLEOTIDE SEQUENCE [LARGE SCALE GENOMIC DNA]</scope>
    <source>
        <strain evidence="2 3">CBS 117626</strain>
    </source>
</reference>
<keyword evidence="3" id="KW-1185">Reference proteome</keyword>
<name>A0A5N6UFR2_ASPTM</name>
<evidence type="ECO:0000313" key="2">
    <source>
        <dbReference type="EMBL" id="KAE8157408.1"/>
    </source>
</evidence>
<sequence>MTKSSNAFASQGLGSGQEEERETGRRSSKKAKCRLGQAGGLSRVPDGSLPPYRITGTSNSPAQWMNSMNSAATEDPLEWKCYQVFQEVETSLNDLNLTIRIPQPITFLLSNPSHPTVVFSSKPPEGQLKTPAVNDRNKVLSLSRPNGGAHANLGILYNWLSRREASRIRSGSQLTFPTVA</sequence>